<dbReference type="Proteomes" id="UP001283361">
    <property type="component" value="Unassembled WGS sequence"/>
</dbReference>
<organism evidence="3 4">
    <name type="scientific">Elysia crispata</name>
    <name type="common">lettuce slug</name>
    <dbReference type="NCBI Taxonomy" id="231223"/>
    <lineage>
        <taxon>Eukaryota</taxon>
        <taxon>Metazoa</taxon>
        <taxon>Spiralia</taxon>
        <taxon>Lophotrochozoa</taxon>
        <taxon>Mollusca</taxon>
        <taxon>Gastropoda</taxon>
        <taxon>Heterobranchia</taxon>
        <taxon>Euthyneura</taxon>
        <taxon>Panpulmonata</taxon>
        <taxon>Sacoglossa</taxon>
        <taxon>Placobranchoidea</taxon>
        <taxon>Plakobranchidae</taxon>
        <taxon>Elysia</taxon>
    </lineage>
</organism>
<evidence type="ECO:0000313" key="4">
    <source>
        <dbReference type="Proteomes" id="UP001283361"/>
    </source>
</evidence>
<evidence type="ECO:0000313" key="3">
    <source>
        <dbReference type="EMBL" id="KAK3740457.1"/>
    </source>
</evidence>
<feature type="chain" id="PRO_5041958590" evidence="2">
    <location>
        <begin position="22"/>
        <end position="212"/>
    </location>
</feature>
<protein>
    <submittedName>
        <fullName evidence="3">Uncharacterized protein</fullName>
    </submittedName>
</protein>
<keyword evidence="4" id="KW-1185">Reference proteome</keyword>
<comment type="caution">
    <text evidence="3">The sequence shown here is derived from an EMBL/GenBank/DDBJ whole genome shotgun (WGS) entry which is preliminary data.</text>
</comment>
<feature type="signal peptide" evidence="2">
    <location>
        <begin position="1"/>
        <end position="21"/>
    </location>
</feature>
<dbReference type="EMBL" id="JAWDGP010006468">
    <property type="protein sequence ID" value="KAK3740457.1"/>
    <property type="molecule type" value="Genomic_DNA"/>
</dbReference>
<evidence type="ECO:0000256" key="2">
    <source>
        <dbReference type="SAM" id="SignalP"/>
    </source>
</evidence>
<proteinExistence type="predicted"/>
<feature type="compositionally biased region" description="Acidic residues" evidence="1">
    <location>
        <begin position="167"/>
        <end position="186"/>
    </location>
</feature>
<feature type="compositionally biased region" description="Low complexity" evidence="1">
    <location>
        <begin position="187"/>
        <end position="212"/>
    </location>
</feature>
<evidence type="ECO:0000256" key="1">
    <source>
        <dbReference type="SAM" id="MobiDB-lite"/>
    </source>
</evidence>
<gene>
    <name evidence="3" type="ORF">RRG08_000445</name>
</gene>
<feature type="region of interest" description="Disordered" evidence="1">
    <location>
        <begin position="137"/>
        <end position="212"/>
    </location>
</feature>
<dbReference type="AlphaFoldDB" id="A0AAE0YCF4"/>
<feature type="compositionally biased region" description="Acidic residues" evidence="1">
    <location>
        <begin position="145"/>
        <end position="159"/>
    </location>
</feature>
<reference evidence="3" key="1">
    <citation type="journal article" date="2023" name="G3 (Bethesda)">
        <title>A reference genome for the long-term kleptoplast-retaining sea slug Elysia crispata morphotype clarki.</title>
        <authorList>
            <person name="Eastman K.E."/>
            <person name="Pendleton A.L."/>
            <person name="Shaikh M.A."/>
            <person name="Suttiyut T."/>
            <person name="Ogas R."/>
            <person name="Tomko P."/>
            <person name="Gavelis G."/>
            <person name="Widhalm J.R."/>
            <person name="Wisecaver J.H."/>
        </authorList>
    </citation>
    <scope>NUCLEOTIDE SEQUENCE</scope>
    <source>
        <strain evidence="3">ECLA1</strain>
    </source>
</reference>
<accession>A0AAE0YCF4</accession>
<name>A0AAE0YCF4_9GAST</name>
<keyword evidence="2" id="KW-0732">Signal</keyword>
<sequence>MRTSVVLAVIAVIAIIEVVSTATTSSSDAVEKRGIWDRVKQFGLRARGFLGRAKNATKSALGDLRKKVGGVFNKISRGKFSKISSAVKSLGSKAAQVTGIDKLVNMVRKRLGHDVDNLSDKELKQIVMAVNDKTDVKVPKKADSDPVDDGSDVVDDAPADVDNATTDVDDAPADVDDAPADVDDAPADVADAPADVADAPADGDAAPAGGDD</sequence>